<proteinExistence type="predicted"/>
<evidence type="ECO:0000313" key="1">
    <source>
        <dbReference type="EMBL" id="JAD16530.1"/>
    </source>
</evidence>
<protein>
    <submittedName>
        <fullName evidence="1">Uncharacterized protein</fullName>
    </submittedName>
</protein>
<organism evidence="1">
    <name type="scientific">Arundo donax</name>
    <name type="common">Giant reed</name>
    <name type="synonym">Donax arundinaceus</name>
    <dbReference type="NCBI Taxonomy" id="35708"/>
    <lineage>
        <taxon>Eukaryota</taxon>
        <taxon>Viridiplantae</taxon>
        <taxon>Streptophyta</taxon>
        <taxon>Embryophyta</taxon>
        <taxon>Tracheophyta</taxon>
        <taxon>Spermatophyta</taxon>
        <taxon>Magnoliopsida</taxon>
        <taxon>Liliopsida</taxon>
        <taxon>Poales</taxon>
        <taxon>Poaceae</taxon>
        <taxon>PACMAD clade</taxon>
        <taxon>Arundinoideae</taxon>
        <taxon>Arundineae</taxon>
        <taxon>Arundo</taxon>
    </lineage>
</organism>
<sequence length="37" mass="4119">MSLFFGCDTQGVKILALFHLHEMLILTSKLNSAVVLQ</sequence>
<reference evidence="1" key="2">
    <citation type="journal article" date="2015" name="Data Brief">
        <title>Shoot transcriptome of the giant reed, Arundo donax.</title>
        <authorList>
            <person name="Barrero R.A."/>
            <person name="Guerrero F.D."/>
            <person name="Moolhuijzen P."/>
            <person name="Goolsby J.A."/>
            <person name="Tidwell J."/>
            <person name="Bellgard S.E."/>
            <person name="Bellgard M.I."/>
        </authorList>
    </citation>
    <scope>NUCLEOTIDE SEQUENCE</scope>
    <source>
        <tissue evidence="1">Shoot tissue taken approximately 20 cm above the soil surface</tissue>
    </source>
</reference>
<reference evidence="1" key="1">
    <citation type="submission" date="2014-09" db="EMBL/GenBank/DDBJ databases">
        <authorList>
            <person name="Magalhaes I.L.F."/>
            <person name="Oliveira U."/>
            <person name="Santos F.R."/>
            <person name="Vidigal T.H.D.A."/>
            <person name="Brescovit A.D."/>
            <person name="Santos A.J."/>
        </authorList>
    </citation>
    <scope>NUCLEOTIDE SEQUENCE</scope>
    <source>
        <tissue evidence="1">Shoot tissue taken approximately 20 cm above the soil surface</tissue>
    </source>
</reference>
<name>A0A0A8XV37_ARUDO</name>
<dbReference type="EMBL" id="GBRH01281365">
    <property type="protein sequence ID" value="JAD16530.1"/>
    <property type="molecule type" value="Transcribed_RNA"/>
</dbReference>
<accession>A0A0A8XV37</accession>
<dbReference type="AlphaFoldDB" id="A0A0A8XV37"/>